<dbReference type="PANTHER" id="PTHR34406:SF1">
    <property type="entry name" value="PROTEIN YCEI"/>
    <property type="match status" value="1"/>
</dbReference>
<keyword evidence="3" id="KW-1185">Reference proteome</keyword>
<dbReference type="SMART" id="SM00867">
    <property type="entry name" value="YceI"/>
    <property type="match status" value="1"/>
</dbReference>
<name>A0A2Z4LXA4_9FLAO</name>
<dbReference type="KEGG" id="spon:HME9304_03186"/>
<dbReference type="Gene3D" id="2.40.128.110">
    <property type="entry name" value="Lipid/polyisoprenoid-binding, YceI-like"/>
    <property type="match status" value="1"/>
</dbReference>
<proteinExistence type="predicted"/>
<sequence length="171" mass="19411">MRKFFFSIIIVISLIHCTVKGQTIKIKSAVISFEFVSKETKGTISGFKSNSSIDWKNLENSVFKGSVASETLDTNNGLRNWSLKSGKYFDVDDYPIISFQSKQVKLHKKKLVVTGDLTIKNITKPITINFTQNKNQLIGTTSLYSIDYGIKIKKNREDNLVKVKMVFDTDQ</sequence>
<dbReference type="AlphaFoldDB" id="A0A2Z4LXA4"/>
<reference evidence="2 3" key="1">
    <citation type="submission" date="2018-06" db="EMBL/GenBank/DDBJ databases">
        <title>Spongiibacterium sp. HME9304 Genome sequencing and assembly.</title>
        <authorList>
            <person name="Kang H."/>
            <person name="Kim H."/>
            <person name="Joh K."/>
        </authorList>
    </citation>
    <scope>NUCLEOTIDE SEQUENCE [LARGE SCALE GENOMIC DNA]</scope>
    <source>
        <strain evidence="2 3">HME9304</strain>
    </source>
</reference>
<evidence type="ECO:0000313" key="3">
    <source>
        <dbReference type="Proteomes" id="UP000248536"/>
    </source>
</evidence>
<organism evidence="2 3">
    <name type="scientific">Flagellimonas maritima</name>
    <dbReference type="NCBI Taxonomy" id="1383885"/>
    <lineage>
        <taxon>Bacteria</taxon>
        <taxon>Pseudomonadati</taxon>
        <taxon>Bacteroidota</taxon>
        <taxon>Flavobacteriia</taxon>
        <taxon>Flavobacteriales</taxon>
        <taxon>Flavobacteriaceae</taxon>
        <taxon>Flagellimonas</taxon>
    </lineage>
</organism>
<dbReference type="SUPFAM" id="SSF101874">
    <property type="entry name" value="YceI-like"/>
    <property type="match status" value="1"/>
</dbReference>
<evidence type="ECO:0000313" key="2">
    <source>
        <dbReference type="EMBL" id="AWX46154.1"/>
    </source>
</evidence>
<dbReference type="InterPro" id="IPR036761">
    <property type="entry name" value="TTHA0802/YceI-like_sf"/>
</dbReference>
<accession>A0A2Z4LXA4</accession>
<gene>
    <name evidence="2" type="ORF">HME9304_03186</name>
</gene>
<evidence type="ECO:0000259" key="1">
    <source>
        <dbReference type="SMART" id="SM00867"/>
    </source>
</evidence>
<feature type="domain" description="Lipid/polyisoprenoid-binding YceI-like" evidence="1">
    <location>
        <begin position="23"/>
        <end position="168"/>
    </location>
</feature>
<dbReference type="Proteomes" id="UP000248536">
    <property type="component" value="Chromosome"/>
</dbReference>
<dbReference type="OrthoDB" id="9811006at2"/>
<dbReference type="PANTHER" id="PTHR34406">
    <property type="entry name" value="PROTEIN YCEI"/>
    <property type="match status" value="1"/>
</dbReference>
<protein>
    <submittedName>
        <fullName evidence="2">UPF0312 protein</fullName>
    </submittedName>
</protein>
<dbReference type="RefSeq" id="WP_112379465.1">
    <property type="nucleotide sequence ID" value="NZ_CP030104.1"/>
</dbReference>
<dbReference type="Pfam" id="PF04264">
    <property type="entry name" value="YceI"/>
    <property type="match status" value="1"/>
</dbReference>
<dbReference type="InterPro" id="IPR007372">
    <property type="entry name" value="Lipid/polyisoprenoid-bd_YceI"/>
</dbReference>
<dbReference type="EMBL" id="CP030104">
    <property type="protein sequence ID" value="AWX46154.1"/>
    <property type="molecule type" value="Genomic_DNA"/>
</dbReference>